<reference evidence="3 5" key="1">
    <citation type="journal article" date="2019" name="Nat. Microbiol.">
        <title>Expanding anaerobic alkane metabolism in the domain of Archaea.</title>
        <authorList>
            <person name="Wang Y."/>
            <person name="Wegener G."/>
            <person name="Hou J."/>
            <person name="Wang F."/>
            <person name="Xiao X."/>
        </authorList>
    </citation>
    <scope>NUCLEOTIDE SEQUENCE [LARGE SCALE GENOMIC DNA]</scope>
    <source>
        <strain evidence="3">WYZ-LMO11</strain>
    </source>
</reference>
<dbReference type="PANTHER" id="PTHR42685">
    <property type="entry name" value="GERANYLGERANYL DIPHOSPHATE REDUCTASE"/>
    <property type="match status" value="1"/>
</dbReference>
<evidence type="ECO:0000313" key="2">
    <source>
        <dbReference type="EMBL" id="RZN55818.1"/>
    </source>
</evidence>
<accession>A0A523BB47</accession>
<dbReference type="Gene3D" id="3.50.50.60">
    <property type="entry name" value="FAD/NAD(P)-binding domain"/>
    <property type="match status" value="1"/>
</dbReference>
<dbReference type="InterPro" id="IPR011777">
    <property type="entry name" value="Geranylgeranyl_Rdtase_fam"/>
</dbReference>
<feature type="domain" description="FAD-binding" evidence="1">
    <location>
        <begin position="2"/>
        <end position="33"/>
    </location>
</feature>
<dbReference type="SUPFAM" id="SSF51905">
    <property type="entry name" value="FAD/NAD(P)-binding domain"/>
    <property type="match status" value="1"/>
</dbReference>
<dbReference type="PRINTS" id="PR00420">
    <property type="entry name" value="RNGMNOXGNASE"/>
</dbReference>
<evidence type="ECO:0000313" key="3">
    <source>
        <dbReference type="EMBL" id="TDA38163.1"/>
    </source>
</evidence>
<evidence type="ECO:0000313" key="5">
    <source>
        <dbReference type="Proteomes" id="UP000317265"/>
    </source>
</evidence>
<dbReference type="Pfam" id="PF01494">
    <property type="entry name" value="FAD_binding_3"/>
    <property type="match status" value="1"/>
</dbReference>
<proteinExistence type="predicted"/>
<dbReference type="AlphaFoldDB" id="A0A523BB47"/>
<dbReference type="InterPro" id="IPR036188">
    <property type="entry name" value="FAD/NAD-bd_sf"/>
</dbReference>
<name>A0A523BB47_9CREN</name>
<protein>
    <submittedName>
        <fullName evidence="2">NAD(P)/FAD-dependent oxidoreductase</fullName>
    </submittedName>
</protein>
<comment type="caution">
    <text evidence="3">The sequence shown here is derived from an EMBL/GenBank/DDBJ whole genome shotgun (WGS) entry which is preliminary data.</text>
</comment>
<dbReference type="Proteomes" id="UP000317265">
    <property type="component" value="Unassembled WGS sequence"/>
</dbReference>
<dbReference type="Gene3D" id="3.30.9.10">
    <property type="entry name" value="D-Amino Acid Oxidase, subunit A, domain 2"/>
    <property type="match status" value="1"/>
</dbReference>
<evidence type="ECO:0000313" key="4">
    <source>
        <dbReference type="Proteomes" id="UP000316080"/>
    </source>
</evidence>
<gene>
    <name evidence="3" type="ORF">DSO09_05110</name>
    <name evidence="2" type="ORF">EF809_04560</name>
</gene>
<organism evidence="3 5">
    <name type="scientific">Thermoproteota archaeon</name>
    <dbReference type="NCBI Taxonomy" id="2056631"/>
    <lineage>
        <taxon>Archaea</taxon>
        <taxon>Thermoproteota</taxon>
    </lineage>
</organism>
<sequence>MEVLVVGGGPSGLVAAREASIYGVDVTLIEEDKEIGKPDHCAGLVSINGLEKILGNYENVILNKIKNVRIISPMGKIFEINLGKYKAAVIDREKFDLELMKRAEKIGVKILTNTCFNSSFKYKIMINAEGVKARICKKFGLEIPKSIPAIQYDIEVKNYENDLVEIYLGKWSPKFFIWTVPRDDCIRVGTASYDISNPLRLIQRFIEKNPHFRNKEVLRIRKKLYGKIVISGPVSNSSKNNIISVGDAAGFVKPTTGGGIVFGCYTAKIAGKIAALSIINNIKLSEFDRIWKKYYSLEFRKMQFIANIFRNMNEYELEKILYEMYKLGIFNELSSYDMDFQGELISRIIKSRLFIHGIHLIPRILKAYIFE</sequence>
<dbReference type="InterPro" id="IPR050407">
    <property type="entry name" value="Geranylgeranyl_reductase"/>
</dbReference>
<reference evidence="2 4" key="2">
    <citation type="journal article" date="2019" name="Nat. Microbiol.">
        <title>Wide diversity of methane and short-chain alkane metabolisms in uncultured archaea.</title>
        <authorList>
            <person name="Borrel G."/>
            <person name="Adam P.S."/>
            <person name="McKay L.J."/>
            <person name="Chen L.X."/>
            <person name="Sierra-Garcia I.N."/>
            <person name="Sieber C.M."/>
            <person name="Letourneur Q."/>
            <person name="Ghozlane A."/>
            <person name="Andersen G.L."/>
            <person name="Li W.J."/>
            <person name="Hallam S.J."/>
            <person name="Muyzer G."/>
            <person name="de Oliveira V.M."/>
            <person name="Inskeep W.P."/>
            <person name="Banfield J.F."/>
            <person name="Gribaldo S."/>
        </authorList>
    </citation>
    <scope>NUCLEOTIDE SEQUENCE [LARGE SCALE GENOMIC DNA]</scope>
    <source>
        <strain evidence="2">Verst-YHS</strain>
    </source>
</reference>
<dbReference type="EMBL" id="RXIH01000035">
    <property type="protein sequence ID" value="RZN55818.1"/>
    <property type="molecule type" value="Genomic_DNA"/>
</dbReference>
<dbReference type="EMBL" id="QNVI01000058">
    <property type="protein sequence ID" value="TDA38163.1"/>
    <property type="molecule type" value="Genomic_DNA"/>
</dbReference>
<dbReference type="Proteomes" id="UP000316080">
    <property type="component" value="Unassembled WGS sequence"/>
</dbReference>
<dbReference type="NCBIfam" id="TIGR02032">
    <property type="entry name" value="GG-red-SF"/>
    <property type="match status" value="1"/>
</dbReference>
<dbReference type="InterPro" id="IPR002938">
    <property type="entry name" value="FAD-bd"/>
</dbReference>
<evidence type="ECO:0000259" key="1">
    <source>
        <dbReference type="Pfam" id="PF01494"/>
    </source>
</evidence>
<dbReference type="PANTHER" id="PTHR42685:SF18">
    <property type="entry name" value="DIGERANYLGERANYLGLYCEROPHOSPHOLIPID REDUCTASE"/>
    <property type="match status" value="1"/>
</dbReference>
<dbReference type="GO" id="GO:0016628">
    <property type="term" value="F:oxidoreductase activity, acting on the CH-CH group of donors, NAD or NADP as acceptor"/>
    <property type="evidence" value="ECO:0007669"/>
    <property type="project" value="InterPro"/>
</dbReference>
<dbReference type="GO" id="GO:0071949">
    <property type="term" value="F:FAD binding"/>
    <property type="evidence" value="ECO:0007669"/>
    <property type="project" value="InterPro"/>
</dbReference>